<gene>
    <name evidence="19" type="primary">dinB1_1</name>
    <name evidence="19" type="ORF">SDC9_15051</name>
</gene>
<dbReference type="GO" id="GO:0042276">
    <property type="term" value="P:error-prone translesion synthesis"/>
    <property type="evidence" value="ECO:0007669"/>
    <property type="project" value="TreeGrafter"/>
</dbReference>
<evidence type="ECO:0000256" key="15">
    <source>
        <dbReference type="ARBA" id="ARBA00023125"/>
    </source>
</evidence>
<keyword evidence="7" id="KW-0963">Cytoplasm</keyword>
<dbReference type="Gene3D" id="3.40.1170.60">
    <property type="match status" value="1"/>
</dbReference>
<keyword evidence="12" id="KW-0227">DNA damage</keyword>
<dbReference type="GO" id="GO:0003684">
    <property type="term" value="F:damaged DNA binding"/>
    <property type="evidence" value="ECO:0007669"/>
    <property type="project" value="InterPro"/>
</dbReference>
<dbReference type="InterPro" id="IPR050116">
    <property type="entry name" value="DNA_polymerase-Y"/>
</dbReference>
<dbReference type="FunFam" id="3.30.1490.100:FF:000004">
    <property type="entry name" value="DNA polymerase IV"/>
    <property type="match status" value="1"/>
</dbReference>
<feature type="domain" description="UmuC" evidence="18">
    <location>
        <begin position="5"/>
        <end position="185"/>
    </location>
</feature>
<evidence type="ECO:0000259" key="18">
    <source>
        <dbReference type="PROSITE" id="PS50173"/>
    </source>
</evidence>
<evidence type="ECO:0000256" key="11">
    <source>
        <dbReference type="ARBA" id="ARBA00022723"/>
    </source>
</evidence>
<comment type="subcellular location">
    <subcellularLocation>
        <location evidence="2">Cytoplasm</location>
    </subcellularLocation>
</comment>
<dbReference type="GO" id="GO:0003887">
    <property type="term" value="F:DNA-directed DNA polymerase activity"/>
    <property type="evidence" value="ECO:0007669"/>
    <property type="project" value="UniProtKB-KW"/>
</dbReference>
<dbReference type="PANTHER" id="PTHR11076:SF33">
    <property type="entry name" value="DNA POLYMERASE KAPPA"/>
    <property type="match status" value="1"/>
</dbReference>
<keyword evidence="16" id="KW-0234">DNA repair</keyword>
<proteinExistence type="inferred from homology"/>
<comment type="subunit">
    <text evidence="4">Monomer.</text>
</comment>
<dbReference type="InterPro" id="IPR024728">
    <property type="entry name" value="PolY_HhH_motif"/>
</dbReference>
<organism evidence="19">
    <name type="scientific">bioreactor metagenome</name>
    <dbReference type="NCBI Taxonomy" id="1076179"/>
    <lineage>
        <taxon>unclassified sequences</taxon>
        <taxon>metagenomes</taxon>
        <taxon>ecological metagenomes</taxon>
    </lineage>
</organism>
<sequence length="385" mass="42936">MQKWIIHVDMDAFFAAVEQRDNPELQSKPVIIGGLSGRGVVSTASYEARKYGVRSAMPMVEARRRCPQGIFLTGNYDKYIAVSREIMNILADFSPFIEPLSLDEAFLDMTGTEWLFPDLVETARQIKARIKAEVGIVASAGIAPNKFLAKLASDLDKPDGLLIIRPGEEQLAIAKLPVSRLWGVGKTTADSLQKLGINTIGQLAETDLKLLKKYCGNFAEDLQRLACGIDDRPVIAQHEPKSIGKETTFEHDLVSVAQVEEELLLLAEKVGWRLRRYCYSARTITVKIRFASFRTITRSKTLTDPTNFDELIFTTAQAIWSHITMNEGIRLVGITATNLQAGCGQMSLFSEETDKRQSMYQAVDKLKAKFGEKIITKGRLVSRDD</sequence>
<dbReference type="FunFam" id="3.40.1170.60:FF:000001">
    <property type="entry name" value="DNA polymerase IV"/>
    <property type="match status" value="1"/>
</dbReference>
<dbReference type="GO" id="GO:0006281">
    <property type="term" value="P:DNA repair"/>
    <property type="evidence" value="ECO:0007669"/>
    <property type="project" value="UniProtKB-KW"/>
</dbReference>
<dbReference type="PANTHER" id="PTHR11076">
    <property type="entry name" value="DNA REPAIR POLYMERASE UMUC / TRANSFERASE FAMILY MEMBER"/>
    <property type="match status" value="1"/>
</dbReference>
<dbReference type="PROSITE" id="PS50173">
    <property type="entry name" value="UMUC"/>
    <property type="match status" value="1"/>
</dbReference>
<dbReference type="GO" id="GO:0046872">
    <property type="term" value="F:metal ion binding"/>
    <property type="evidence" value="ECO:0007669"/>
    <property type="project" value="UniProtKB-KW"/>
</dbReference>
<name>A0A644TQT0_9ZZZZ</name>
<keyword evidence="6" id="KW-0515">Mutator protein</keyword>
<dbReference type="GO" id="GO:0005829">
    <property type="term" value="C:cytosol"/>
    <property type="evidence" value="ECO:0007669"/>
    <property type="project" value="TreeGrafter"/>
</dbReference>
<comment type="catalytic activity">
    <reaction evidence="17">
        <text>DNA(n) + a 2'-deoxyribonucleoside 5'-triphosphate = DNA(n+1) + diphosphate</text>
        <dbReference type="Rhea" id="RHEA:22508"/>
        <dbReference type="Rhea" id="RHEA-COMP:17339"/>
        <dbReference type="Rhea" id="RHEA-COMP:17340"/>
        <dbReference type="ChEBI" id="CHEBI:33019"/>
        <dbReference type="ChEBI" id="CHEBI:61560"/>
        <dbReference type="ChEBI" id="CHEBI:173112"/>
        <dbReference type="EC" id="2.7.7.7"/>
    </reaction>
</comment>
<dbReference type="InterPro" id="IPR017961">
    <property type="entry name" value="DNA_pol_Y-fam_little_finger"/>
</dbReference>
<dbReference type="InterPro" id="IPR036775">
    <property type="entry name" value="DNA_pol_Y-fam_lit_finger_sf"/>
</dbReference>
<evidence type="ECO:0000256" key="12">
    <source>
        <dbReference type="ARBA" id="ARBA00022763"/>
    </source>
</evidence>
<evidence type="ECO:0000256" key="4">
    <source>
        <dbReference type="ARBA" id="ARBA00011245"/>
    </source>
</evidence>
<dbReference type="Pfam" id="PF11798">
    <property type="entry name" value="IMS_HHH"/>
    <property type="match status" value="1"/>
</dbReference>
<dbReference type="NCBIfam" id="NF010731">
    <property type="entry name" value="PRK14133.1"/>
    <property type="match status" value="1"/>
</dbReference>
<evidence type="ECO:0000256" key="2">
    <source>
        <dbReference type="ARBA" id="ARBA00004496"/>
    </source>
</evidence>
<dbReference type="Gene3D" id="3.30.1490.100">
    <property type="entry name" value="DNA polymerase, Y-family, little finger domain"/>
    <property type="match status" value="1"/>
</dbReference>
<dbReference type="NCBIfam" id="NF002882">
    <property type="entry name" value="PRK03348.1"/>
    <property type="match status" value="1"/>
</dbReference>
<comment type="similarity">
    <text evidence="3">Belongs to the DNA polymerase type-Y family.</text>
</comment>
<dbReference type="GO" id="GO:0009432">
    <property type="term" value="P:SOS response"/>
    <property type="evidence" value="ECO:0007669"/>
    <property type="project" value="TreeGrafter"/>
</dbReference>
<evidence type="ECO:0000256" key="9">
    <source>
        <dbReference type="ARBA" id="ARBA00022695"/>
    </source>
</evidence>
<reference evidence="19" key="1">
    <citation type="submission" date="2019-08" db="EMBL/GenBank/DDBJ databases">
        <authorList>
            <person name="Kucharzyk K."/>
            <person name="Murdoch R.W."/>
            <person name="Higgins S."/>
            <person name="Loffler F."/>
        </authorList>
    </citation>
    <scope>NUCLEOTIDE SEQUENCE</scope>
</reference>
<evidence type="ECO:0000256" key="13">
    <source>
        <dbReference type="ARBA" id="ARBA00022842"/>
    </source>
</evidence>
<dbReference type="SUPFAM" id="SSF100879">
    <property type="entry name" value="Lesion bypass DNA polymerase (Y-family), little finger domain"/>
    <property type="match status" value="1"/>
</dbReference>
<dbReference type="Gene3D" id="3.30.70.270">
    <property type="match status" value="1"/>
</dbReference>
<comment type="caution">
    <text evidence="19">The sequence shown here is derived from an EMBL/GenBank/DDBJ whole genome shotgun (WGS) entry which is preliminary data.</text>
</comment>
<dbReference type="InterPro" id="IPR043128">
    <property type="entry name" value="Rev_trsase/Diguanyl_cyclase"/>
</dbReference>
<evidence type="ECO:0000256" key="16">
    <source>
        <dbReference type="ARBA" id="ARBA00023204"/>
    </source>
</evidence>
<evidence type="ECO:0000256" key="6">
    <source>
        <dbReference type="ARBA" id="ARBA00022457"/>
    </source>
</evidence>
<evidence type="ECO:0000256" key="8">
    <source>
        <dbReference type="ARBA" id="ARBA00022679"/>
    </source>
</evidence>
<dbReference type="NCBIfam" id="NF002677">
    <property type="entry name" value="PRK02406.1"/>
    <property type="match status" value="1"/>
</dbReference>
<keyword evidence="14" id="KW-0239">DNA-directed DNA polymerase</keyword>
<dbReference type="Gene3D" id="1.10.150.20">
    <property type="entry name" value="5' to 3' exonuclease, C-terminal subdomain"/>
    <property type="match status" value="1"/>
</dbReference>
<evidence type="ECO:0000256" key="5">
    <source>
        <dbReference type="ARBA" id="ARBA00012417"/>
    </source>
</evidence>
<dbReference type="CDD" id="cd03586">
    <property type="entry name" value="PolY_Pol_IV_kappa"/>
    <property type="match status" value="1"/>
</dbReference>
<dbReference type="EMBL" id="VSSQ01000046">
    <property type="protein sequence ID" value="MPL69314.1"/>
    <property type="molecule type" value="Genomic_DNA"/>
</dbReference>
<keyword evidence="10" id="KW-0235">DNA replication</keyword>
<evidence type="ECO:0000256" key="1">
    <source>
        <dbReference type="ARBA" id="ARBA00001946"/>
    </source>
</evidence>
<dbReference type="HAMAP" id="MF_01113">
    <property type="entry name" value="DNApol_IV"/>
    <property type="match status" value="1"/>
</dbReference>
<dbReference type="AlphaFoldDB" id="A0A644TQT0"/>
<evidence type="ECO:0000256" key="3">
    <source>
        <dbReference type="ARBA" id="ARBA00010945"/>
    </source>
</evidence>
<protein>
    <recommendedName>
        <fullName evidence="5">DNA-directed DNA polymerase</fullName>
        <ecNumber evidence="5">2.7.7.7</ecNumber>
    </recommendedName>
</protein>
<dbReference type="SUPFAM" id="SSF56672">
    <property type="entry name" value="DNA/RNA polymerases"/>
    <property type="match status" value="1"/>
</dbReference>
<dbReference type="Pfam" id="PF00817">
    <property type="entry name" value="IMS"/>
    <property type="match status" value="1"/>
</dbReference>
<accession>A0A644TQT0</accession>
<keyword evidence="8 19" id="KW-0808">Transferase</keyword>
<dbReference type="Pfam" id="PF11799">
    <property type="entry name" value="IMS_C"/>
    <property type="match status" value="1"/>
</dbReference>
<dbReference type="InterPro" id="IPR001126">
    <property type="entry name" value="UmuC"/>
</dbReference>
<evidence type="ECO:0000256" key="17">
    <source>
        <dbReference type="ARBA" id="ARBA00049244"/>
    </source>
</evidence>
<dbReference type="InterPro" id="IPR043502">
    <property type="entry name" value="DNA/RNA_pol_sf"/>
</dbReference>
<dbReference type="InterPro" id="IPR022880">
    <property type="entry name" value="DNApol_IV"/>
</dbReference>
<keyword evidence="9 19" id="KW-0548">Nucleotidyltransferase</keyword>
<comment type="cofactor">
    <cofactor evidence="1">
        <name>Mg(2+)</name>
        <dbReference type="ChEBI" id="CHEBI:18420"/>
    </cofactor>
</comment>
<dbReference type="NCBIfam" id="NF002751">
    <property type="entry name" value="PRK02794.1"/>
    <property type="match status" value="1"/>
</dbReference>
<dbReference type="EC" id="2.7.7.7" evidence="5"/>
<keyword evidence="13" id="KW-0460">Magnesium</keyword>
<keyword evidence="15" id="KW-0238">DNA-binding</keyword>
<evidence type="ECO:0000256" key="7">
    <source>
        <dbReference type="ARBA" id="ARBA00022490"/>
    </source>
</evidence>
<evidence type="ECO:0000313" key="19">
    <source>
        <dbReference type="EMBL" id="MPL69314.1"/>
    </source>
</evidence>
<evidence type="ECO:0000256" key="14">
    <source>
        <dbReference type="ARBA" id="ARBA00022932"/>
    </source>
</evidence>
<evidence type="ECO:0000256" key="10">
    <source>
        <dbReference type="ARBA" id="ARBA00022705"/>
    </source>
</evidence>
<keyword evidence="11" id="KW-0479">Metal-binding</keyword>
<dbReference type="GO" id="GO:0006260">
    <property type="term" value="P:DNA replication"/>
    <property type="evidence" value="ECO:0007669"/>
    <property type="project" value="UniProtKB-KW"/>
</dbReference>